<feature type="active site" evidence="13">
    <location>
        <position position="132"/>
    </location>
</feature>
<dbReference type="InterPro" id="IPR012907">
    <property type="entry name" value="Peptidase_S11_C"/>
</dbReference>
<dbReference type="EC" id="3.4.16.4" evidence="4"/>
<comment type="catalytic activity">
    <reaction evidence="12">
        <text>Preferential cleavage: (Ac)2-L-Lys-D-Ala-|-D-Ala. Also transpeptidation of peptidyl-alanyl moieties that are N-acyl substituents of D-alanine.</text>
        <dbReference type="EC" id="3.4.16.4"/>
    </reaction>
</comment>
<feature type="signal peptide" evidence="16">
    <location>
        <begin position="1"/>
        <end position="35"/>
    </location>
</feature>
<evidence type="ECO:0000256" key="4">
    <source>
        <dbReference type="ARBA" id="ARBA00012448"/>
    </source>
</evidence>
<keyword evidence="5 18" id="KW-0121">Carboxypeptidase</keyword>
<dbReference type="Pfam" id="PF07943">
    <property type="entry name" value="PBP5_C"/>
    <property type="match status" value="1"/>
</dbReference>
<keyword evidence="8" id="KW-0378">Hydrolase</keyword>
<feature type="active site" description="Proton acceptor" evidence="13">
    <location>
        <position position="70"/>
    </location>
</feature>
<comment type="function">
    <text evidence="1">Removes C-terminal D-alanyl residues from sugar-peptide cell wall precursors.</text>
</comment>
<evidence type="ECO:0000313" key="19">
    <source>
        <dbReference type="Proteomes" id="UP000219621"/>
    </source>
</evidence>
<protein>
    <recommendedName>
        <fullName evidence="4">serine-type D-Ala-D-Ala carboxypeptidase</fullName>
        <ecNumber evidence="4">3.4.16.4</ecNumber>
    </recommendedName>
</protein>
<dbReference type="PROSITE" id="PS51318">
    <property type="entry name" value="TAT"/>
    <property type="match status" value="1"/>
</dbReference>
<comment type="pathway">
    <text evidence="2">Cell wall biogenesis; peptidoglycan biosynthesis.</text>
</comment>
<evidence type="ECO:0000256" key="6">
    <source>
        <dbReference type="ARBA" id="ARBA00022670"/>
    </source>
</evidence>
<dbReference type="GO" id="GO:0009252">
    <property type="term" value="P:peptidoglycan biosynthetic process"/>
    <property type="evidence" value="ECO:0007669"/>
    <property type="project" value="UniProtKB-UniPathway"/>
</dbReference>
<evidence type="ECO:0000256" key="2">
    <source>
        <dbReference type="ARBA" id="ARBA00004752"/>
    </source>
</evidence>
<dbReference type="SMART" id="SM00936">
    <property type="entry name" value="PBP5_C"/>
    <property type="match status" value="1"/>
</dbReference>
<evidence type="ECO:0000259" key="17">
    <source>
        <dbReference type="SMART" id="SM00936"/>
    </source>
</evidence>
<dbReference type="Gene3D" id="2.60.410.10">
    <property type="entry name" value="D-Ala-D-Ala carboxypeptidase, C-terminal domain"/>
    <property type="match status" value="1"/>
</dbReference>
<dbReference type="InterPro" id="IPR015956">
    <property type="entry name" value="Peniciliin-bd_prot_C_sf"/>
</dbReference>
<dbReference type="SUPFAM" id="SSF69189">
    <property type="entry name" value="Penicillin-binding protein associated domain"/>
    <property type="match status" value="1"/>
</dbReference>
<dbReference type="PANTHER" id="PTHR21581">
    <property type="entry name" value="D-ALANYL-D-ALANINE CARBOXYPEPTIDASE"/>
    <property type="match status" value="1"/>
</dbReference>
<dbReference type="Proteomes" id="UP000219621">
    <property type="component" value="Unassembled WGS sequence"/>
</dbReference>
<dbReference type="GO" id="GO:0071555">
    <property type="term" value="P:cell wall organization"/>
    <property type="evidence" value="ECO:0007669"/>
    <property type="project" value="UniProtKB-KW"/>
</dbReference>
<evidence type="ECO:0000256" key="8">
    <source>
        <dbReference type="ARBA" id="ARBA00022801"/>
    </source>
</evidence>
<dbReference type="InterPro" id="IPR001967">
    <property type="entry name" value="Peptidase_S11_N"/>
</dbReference>
<dbReference type="InterPro" id="IPR018044">
    <property type="entry name" value="Peptidase_S11"/>
</dbReference>
<keyword evidence="19" id="KW-1185">Reference proteome</keyword>
<proteinExistence type="inferred from homology"/>
<dbReference type="UniPathway" id="UPA00219"/>
<keyword evidence="10" id="KW-0573">Peptidoglycan synthesis</keyword>
<gene>
    <name evidence="18" type="ORF">SAMN05421508_103446</name>
</gene>
<dbReference type="RefSeq" id="WP_097278912.1">
    <property type="nucleotide sequence ID" value="NZ_OCNJ01000003.1"/>
</dbReference>
<dbReference type="InterPro" id="IPR006311">
    <property type="entry name" value="TAT_signal"/>
</dbReference>
<organism evidence="18 19">
    <name type="scientific">Caenispirillum bisanense</name>
    <dbReference type="NCBI Taxonomy" id="414052"/>
    <lineage>
        <taxon>Bacteria</taxon>
        <taxon>Pseudomonadati</taxon>
        <taxon>Pseudomonadota</taxon>
        <taxon>Alphaproteobacteria</taxon>
        <taxon>Rhodospirillales</taxon>
        <taxon>Novispirillaceae</taxon>
        <taxon>Caenispirillum</taxon>
    </lineage>
</organism>
<evidence type="ECO:0000256" key="3">
    <source>
        <dbReference type="ARBA" id="ARBA00007164"/>
    </source>
</evidence>
<feature type="binding site" evidence="14">
    <location>
        <position position="234"/>
    </location>
    <ligand>
        <name>substrate</name>
    </ligand>
</feature>
<evidence type="ECO:0000256" key="11">
    <source>
        <dbReference type="ARBA" id="ARBA00023316"/>
    </source>
</evidence>
<keyword evidence="6" id="KW-0645">Protease</keyword>
<reference evidence="18 19" key="1">
    <citation type="submission" date="2017-09" db="EMBL/GenBank/DDBJ databases">
        <authorList>
            <person name="Ehlers B."/>
            <person name="Leendertz F.H."/>
        </authorList>
    </citation>
    <scope>NUCLEOTIDE SEQUENCE [LARGE SCALE GENOMIC DNA]</scope>
    <source>
        <strain evidence="18 19">USBA 140</strain>
    </source>
</reference>
<evidence type="ECO:0000256" key="7">
    <source>
        <dbReference type="ARBA" id="ARBA00022729"/>
    </source>
</evidence>
<dbReference type="GO" id="GO:0006508">
    <property type="term" value="P:proteolysis"/>
    <property type="evidence" value="ECO:0007669"/>
    <property type="project" value="UniProtKB-KW"/>
</dbReference>
<dbReference type="GO" id="GO:0009002">
    <property type="term" value="F:serine-type D-Ala-D-Ala carboxypeptidase activity"/>
    <property type="evidence" value="ECO:0007669"/>
    <property type="project" value="UniProtKB-EC"/>
</dbReference>
<feature type="active site" description="Proton acceptor" evidence="13">
    <location>
        <position position="67"/>
    </location>
</feature>
<dbReference type="Gene3D" id="3.40.710.10">
    <property type="entry name" value="DD-peptidase/beta-lactamase superfamily"/>
    <property type="match status" value="1"/>
</dbReference>
<dbReference type="OrthoDB" id="9795979at2"/>
<keyword evidence="9" id="KW-0133">Cell shape</keyword>
<evidence type="ECO:0000256" key="16">
    <source>
        <dbReference type="SAM" id="SignalP"/>
    </source>
</evidence>
<evidence type="ECO:0000313" key="18">
    <source>
        <dbReference type="EMBL" id="SOD94282.1"/>
    </source>
</evidence>
<keyword evidence="11" id="KW-0961">Cell wall biogenesis/degradation</keyword>
<dbReference type="InterPro" id="IPR037167">
    <property type="entry name" value="Peptidase_S11_C_sf"/>
</dbReference>
<evidence type="ECO:0000256" key="5">
    <source>
        <dbReference type="ARBA" id="ARBA00022645"/>
    </source>
</evidence>
<evidence type="ECO:0000256" key="14">
    <source>
        <dbReference type="PIRSR" id="PIRSR618044-2"/>
    </source>
</evidence>
<accession>A0A286GFL5</accession>
<evidence type="ECO:0000256" key="10">
    <source>
        <dbReference type="ARBA" id="ARBA00022984"/>
    </source>
</evidence>
<dbReference type="Pfam" id="PF00768">
    <property type="entry name" value="Peptidase_S11"/>
    <property type="match status" value="1"/>
</dbReference>
<dbReference type="PRINTS" id="PR00725">
    <property type="entry name" value="DADACBPTASE1"/>
</dbReference>
<name>A0A286GFL5_9PROT</name>
<evidence type="ECO:0000256" key="1">
    <source>
        <dbReference type="ARBA" id="ARBA00003217"/>
    </source>
</evidence>
<feature type="chain" id="PRO_5012402877" description="serine-type D-Ala-D-Ala carboxypeptidase" evidence="16">
    <location>
        <begin position="36"/>
        <end position="409"/>
    </location>
</feature>
<dbReference type="SUPFAM" id="SSF56601">
    <property type="entry name" value="beta-lactamase/transpeptidase-like"/>
    <property type="match status" value="1"/>
</dbReference>
<feature type="domain" description="Peptidase S11 D-Ala-D-Ala carboxypeptidase A C-terminal" evidence="17">
    <location>
        <begin position="284"/>
        <end position="374"/>
    </location>
</feature>
<dbReference type="InterPro" id="IPR012338">
    <property type="entry name" value="Beta-lactam/transpept-like"/>
</dbReference>
<dbReference type="PANTHER" id="PTHR21581:SF6">
    <property type="entry name" value="TRAFFICKING PROTEIN PARTICLE COMPLEX SUBUNIT 12"/>
    <property type="match status" value="1"/>
</dbReference>
<dbReference type="AlphaFoldDB" id="A0A286GFL5"/>
<keyword evidence="7 16" id="KW-0732">Signal</keyword>
<evidence type="ECO:0000256" key="12">
    <source>
        <dbReference type="ARBA" id="ARBA00034000"/>
    </source>
</evidence>
<sequence length="409" mass="44468">MTVTTGKTYRTWTRGGAAAALAAVLFAAASGQAAAIETKAREALLMDFHTETVMFAKDADIAMPPSSMSKLMTTYVVFELLKQGKLKMDDVFTVSENAWRKGGAASGGSTMFLEPNSQATVEDLLHGIIIQSGNDACIVVAENIAGSEDSFAELLNRKAKEIGLSGSHFTNATGLPDPDHYMTARDLATLAKRLILDFPEYYSMYSMTEFTYNGITQHNRNPLLYMPIDADGLKTGHTEIAGYGLTASAKRGDRRLILVVNGLASTKERGQETQQLLDWGFRSFENRDLFKAGDTVENAEVWLGEMATVPLVIDRDLRLTMPRRPGDDFQVKVVYDGPVPAPIQKGQQIARLVVDAPEMERKEYPLVAGADVPKLGFFGRMVAAAKNMVFGYVQPQPAAVPAAAPAQSQ</sequence>
<comment type="similarity">
    <text evidence="3 15">Belongs to the peptidase S11 family.</text>
</comment>
<evidence type="ECO:0000256" key="9">
    <source>
        <dbReference type="ARBA" id="ARBA00022960"/>
    </source>
</evidence>
<evidence type="ECO:0000256" key="13">
    <source>
        <dbReference type="PIRSR" id="PIRSR618044-1"/>
    </source>
</evidence>
<evidence type="ECO:0000256" key="15">
    <source>
        <dbReference type="RuleBase" id="RU004016"/>
    </source>
</evidence>
<dbReference type="GO" id="GO:0008360">
    <property type="term" value="P:regulation of cell shape"/>
    <property type="evidence" value="ECO:0007669"/>
    <property type="project" value="UniProtKB-KW"/>
</dbReference>
<dbReference type="EMBL" id="OCNJ01000003">
    <property type="protein sequence ID" value="SOD94282.1"/>
    <property type="molecule type" value="Genomic_DNA"/>
</dbReference>